<dbReference type="STRING" id="1841610.A6X21_19580"/>
<dbReference type="EMBL" id="LYDR01000063">
    <property type="protein sequence ID" value="ODA32570.1"/>
    <property type="molecule type" value="Genomic_DNA"/>
</dbReference>
<dbReference type="GO" id="GO:0005829">
    <property type="term" value="C:cytosol"/>
    <property type="evidence" value="ECO:0007669"/>
    <property type="project" value="UniProtKB-SubCell"/>
</dbReference>
<dbReference type="AlphaFoldDB" id="A0A1C3EH68"/>
<dbReference type="InterPro" id="IPR003713">
    <property type="entry name" value="FliS"/>
</dbReference>
<evidence type="ECO:0000256" key="2">
    <source>
        <dbReference type="ARBA" id="ARBA00008787"/>
    </source>
</evidence>
<feature type="compositionally biased region" description="Polar residues" evidence="6">
    <location>
        <begin position="157"/>
        <end position="166"/>
    </location>
</feature>
<sequence length="184" mass="20446">MDFLDAWFRCGFHLQESPVTSPNEYFLASIETASPYQLHKMVVDAAVRNARFAVEQWNTADFDDVLEALAKARACVAELMNGVREDAAPDLASRQQALFAFCYKQLVMADVERSPDHAANGLRILMIHQETWQLLGEKLAAANAAGIPQPNHLRVNRPNSLQSTGRHTSDQGDELPGSGFSMWT</sequence>
<evidence type="ECO:0000313" key="7">
    <source>
        <dbReference type="EMBL" id="ODA32570.1"/>
    </source>
</evidence>
<evidence type="ECO:0000256" key="5">
    <source>
        <dbReference type="ARBA" id="ARBA00023186"/>
    </source>
</evidence>
<evidence type="ECO:0000313" key="8">
    <source>
        <dbReference type="Proteomes" id="UP000094828"/>
    </source>
</evidence>
<evidence type="ECO:0008006" key="9">
    <source>
        <dbReference type="Google" id="ProtNLM"/>
    </source>
</evidence>
<dbReference type="InterPro" id="IPR036584">
    <property type="entry name" value="FliS_sf"/>
</dbReference>
<reference evidence="7 8" key="1">
    <citation type="submission" date="2016-05" db="EMBL/GenBank/DDBJ databases">
        <title>Genomic and physiological characterization of Planctopirus sp. isolated from fresh water lake.</title>
        <authorList>
            <person name="Subhash Y."/>
            <person name="Ramana C."/>
        </authorList>
    </citation>
    <scope>NUCLEOTIDE SEQUENCE [LARGE SCALE GENOMIC DNA]</scope>
    <source>
        <strain evidence="7 8">JC280</strain>
    </source>
</reference>
<protein>
    <recommendedName>
        <fullName evidence="9">Flagellar protein FliS</fullName>
    </recommendedName>
</protein>
<evidence type="ECO:0000256" key="3">
    <source>
        <dbReference type="ARBA" id="ARBA00022490"/>
    </source>
</evidence>
<evidence type="ECO:0000256" key="4">
    <source>
        <dbReference type="ARBA" id="ARBA00022795"/>
    </source>
</evidence>
<accession>A0A1C3EH68</accession>
<organism evidence="7 8">
    <name type="scientific">Planctopirus hydrillae</name>
    <dbReference type="NCBI Taxonomy" id="1841610"/>
    <lineage>
        <taxon>Bacteria</taxon>
        <taxon>Pseudomonadati</taxon>
        <taxon>Planctomycetota</taxon>
        <taxon>Planctomycetia</taxon>
        <taxon>Planctomycetales</taxon>
        <taxon>Planctomycetaceae</taxon>
        <taxon>Planctopirus</taxon>
    </lineage>
</organism>
<dbReference type="Pfam" id="PF02561">
    <property type="entry name" value="FliS"/>
    <property type="match status" value="1"/>
</dbReference>
<dbReference type="Gene3D" id="1.20.120.340">
    <property type="entry name" value="Flagellar protein FliS"/>
    <property type="match status" value="1"/>
</dbReference>
<proteinExistence type="inferred from homology"/>
<dbReference type="PANTHER" id="PTHR34773">
    <property type="entry name" value="FLAGELLAR SECRETION CHAPERONE FLIS"/>
    <property type="match status" value="1"/>
</dbReference>
<comment type="caution">
    <text evidence="7">The sequence shown here is derived from an EMBL/GenBank/DDBJ whole genome shotgun (WGS) entry which is preliminary data.</text>
</comment>
<keyword evidence="3" id="KW-0963">Cytoplasm</keyword>
<keyword evidence="4" id="KW-1005">Bacterial flagellum biogenesis</keyword>
<dbReference type="GO" id="GO:0044780">
    <property type="term" value="P:bacterial-type flagellum assembly"/>
    <property type="evidence" value="ECO:0007669"/>
    <property type="project" value="InterPro"/>
</dbReference>
<evidence type="ECO:0000256" key="6">
    <source>
        <dbReference type="SAM" id="MobiDB-lite"/>
    </source>
</evidence>
<dbReference type="SUPFAM" id="SSF101116">
    <property type="entry name" value="Flagellar export chaperone FliS"/>
    <property type="match status" value="1"/>
</dbReference>
<keyword evidence="8" id="KW-1185">Reference proteome</keyword>
<dbReference type="PANTHER" id="PTHR34773:SF1">
    <property type="entry name" value="FLAGELLAR SECRETION CHAPERONE FLIS"/>
    <property type="match status" value="1"/>
</dbReference>
<keyword evidence="5" id="KW-0143">Chaperone</keyword>
<comment type="subcellular location">
    <subcellularLocation>
        <location evidence="1">Cytoplasm</location>
        <location evidence="1">Cytosol</location>
    </subcellularLocation>
</comment>
<feature type="region of interest" description="Disordered" evidence="6">
    <location>
        <begin position="149"/>
        <end position="184"/>
    </location>
</feature>
<name>A0A1C3EH68_9PLAN</name>
<dbReference type="Proteomes" id="UP000094828">
    <property type="component" value="Unassembled WGS sequence"/>
</dbReference>
<gene>
    <name evidence="7" type="ORF">A6X21_19580</name>
</gene>
<dbReference type="GO" id="GO:0071973">
    <property type="term" value="P:bacterial-type flagellum-dependent cell motility"/>
    <property type="evidence" value="ECO:0007669"/>
    <property type="project" value="TreeGrafter"/>
</dbReference>
<comment type="similarity">
    <text evidence="2">Belongs to the FliS family.</text>
</comment>
<evidence type="ECO:0000256" key="1">
    <source>
        <dbReference type="ARBA" id="ARBA00004514"/>
    </source>
</evidence>